<name>A0A8S9LF49_BRACR</name>
<accession>A0A8S9LF49</accession>
<dbReference type="EMBL" id="QGKY02000094">
    <property type="protein sequence ID" value="KAF2604641.1"/>
    <property type="molecule type" value="Genomic_DNA"/>
</dbReference>
<organism evidence="1">
    <name type="scientific">Brassica cretica</name>
    <name type="common">Mustard</name>
    <dbReference type="NCBI Taxonomy" id="69181"/>
    <lineage>
        <taxon>Eukaryota</taxon>
        <taxon>Viridiplantae</taxon>
        <taxon>Streptophyta</taxon>
        <taxon>Embryophyta</taxon>
        <taxon>Tracheophyta</taxon>
        <taxon>Spermatophyta</taxon>
        <taxon>Magnoliopsida</taxon>
        <taxon>eudicotyledons</taxon>
        <taxon>Gunneridae</taxon>
        <taxon>Pentapetalae</taxon>
        <taxon>rosids</taxon>
        <taxon>malvids</taxon>
        <taxon>Brassicales</taxon>
        <taxon>Brassicaceae</taxon>
        <taxon>Brassiceae</taxon>
        <taxon>Brassica</taxon>
    </lineage>
</organism>
<comment type="caution">
    <text evidence="1">The sequence shown here is derived from an EMBL/GenBank/DDBJ whole genome shotgun (WGS) entry which is preliminary data.</text>
</comment>
<gene>
    <name evidence="1" type="ORF">F2Q70_00027772</name>
</gene>
<dbReference type="AlphaFoldDB" id="A0A8S9LF49"/>
<evidence type="ECO:0000313" key="1">
    <source>
        <dbReference type="EMBL" id="KAF2604641.1"/>
    </source>
</evidence>
<reference evidence="1" key="1">
    <citation type="submission" date="2019-12" db="EMBL/GenBank/DDBJ databases">
        <title>Genome sequencing and annotation of Brassica cretica.</title>
        <authorList>
            <person name="Studholme D.J."/>
            <person name="Sarris P.F."/>
        </authorList>
    </citation>
    <scope>NUCLEOTIDE SEQUENCE</scope>
    <source>
        <strain evidence="1">PFS-102/07</strain>
        <tissue evidence="1">Leaf</tissue>
    </source>
</reference>
<protein>
    <submittedName>
        <fullName evidence="1">Uncharacterized protein</fullName>
    </submittedName>
</protein>
<sequence length="97" mass="11096">MMQKLKMDFSVVIPVIFLEEANNAHYNSIDLRAYRKSHIHDGAAEKFHFNPGDTGFNVVLSGRIPKLKFAKIEECLIQLYVGINGYRGNSRYDSSRC</sequence>
<proteinExistence type="predicted"/>